<dbReference type="EMBL" id="BMJQ01000004">
    <property type="protein sequence ID" value="GGF13374.1"/>
    <property type="molecule type" value="Genomic_DNA"/>
</dbReference>
<keyword evidence="1" id="KW-0472">Membrane</keyword>
<dbReference type="RefSeq" id="WP_189044925.1">
    <property type="nucleotide sequence ID" value="NZ_BMJQ01000004.1"/>
</dbReference>
<proteinExistence type="predicted"/>
<evidence type="ECO:0000256" key="1">
    <source>
        <dbReference type="SAM" id="Phobius"/>
    </source>
</evidence>
<evidence type="ECO:0000313" key="3">
    <source>
        <dbReference type="Proteomes" id="UP000646365"/>
    </source>
</evidence>
<feature type="transmembrane region" description="Helical" evidence="1">
    <location>
        <begin position="46"/>
        <end position="65"/>
    </location>
</feature>
<name>A0A8J2YRT5_9PROT</name>
<reference evidence="2" key="2">
    <citation type="submission" date="2020-09" db="EMBL/GenBank/DDBJ databases">
        <authorList>
            <person name="Sun Q."/>
            <person name="Zhou Y."/>
        </authorList>
    </citation>
    <scope>NUCLEOTIDE SEQUENCE</scope>
    <source>
        <strain evidence="2">CGMCC 1.15725</strain>
    </source>
</reference>
<keyword evidence="1" id="KW-1133">Transmembrane helix</keyword>
<keyword evidence="1" id="KW-0812">Transmembrane</keyword>
<accession>A0A8J2YRT5</accession>
<dbReference type="Proteomes" id="UP000646365">
    <property type="component" value="Unassembled WGS sequence"/>
</dbReference>
<feature type="transmembrane region" description="Helical" evidence="1">
    <location>
        <begin position="71"/>
        <end position="89"/>
    </location>
</feature>
<dbReference type="AlphaFoldDB" id="A0A8J2YRT5"/>
<keyword evidence="3" id="KW-1185">Reference proteome</keyword>
<gene>
    <name evidence="2" type="ORF">GCM10011611_18830</name>
</gene>
<reference evidence="2" key="1">
    <citation type="journal article" date="2014" name="Int. J. Syst. Evol. Microbiol.">
        <title>Complete genome sequence of Corynebacterium casei LMG S-19264T (=DSM 44701T), isolated from a smear-ripened cheese.</title>
        <authorList>
            <consortium name="US DOE Joint Genome Institute (JGI-PGF)"/>
            <person name="Walter F."/>
            <person name="Albersmeier A."/>
            <person name="Kalinowski J."/>
            <person name="Ruckert C."/>
        </authorList>
    </citation>
    <scope>NUCLEOTIDE SEQUENCE</scope>
    <source>
        <strain evidence="2">CGMCC 1.15725</strain>
    </source>
</reference>
<sequence length="179" mass="20770">MSDIGAVQNPSRQQVKQIHYAYLEVLYTQDYFRHIRNSRNHWVKPLNLVIALSGSASGATGFVGIVGHLSWLAWVCAPLTVLGAGLTAARKVYHWDEIIQYADKTVESYDHLAMEYRFLIDDINIKQQWTKTFETRAQRLRDARQRANPKDPPKLPIEQERAIQNAIKQRVDRSNWWLP</sequence>
<evidence type="ECO:0000313" key="2">
    <source>
        <dbReference type="EMBL" id="GGF13374.1"/>
    </source>
</evidence>
<protein>
    <submittedName>
        <fullName evidence="2">Uncharacterized protein</fullName>
    </submittedName>
</protein>
<comment type="caution">
    <text evidence="2">The sequence shown here is derived from an EMBL/GenBank/DDBJ whole genome shotgun (WGS) entry which is preliminary data.</text>
</comment>
<organism evidence="2 3">
    <name type="scientific">Aliidongia dinghuensis</name>
    <dbReference type="NCBI Taxonomy" id="1867774"/>
    <lineage>
        <taxon>Bacteria</taxon>
        <taxon>Pseudomonadati</taxon>
        <taxon>Pseudomonadota</taxon>
        <taxon>Alphaproteobacteria</taxon>
        <taxon>Rhodospirillales</taxon>
        <taxon>Dongiaceae</taxon>
        <taxon>Aliidongia</taxon>
    </lineage>
</organism>